<dbReference type="Proteomes" id="UP000009168">
    <property type="component" value="Unassembled WGS sequence"/>
</dbReference>
<dbReference type="GeneID" id="24437886"/>
<dbReference type="EMBL" id="GG662718">
    <property type="protein sequence ID" value="EWS74712.1"/>
    <property type="molecule type" value="Genomic_DNA"/>
</dbReference>
<gene>
    <name evidence="1" type="ORF">TTHERM_000224509</name>
</gene>
<protein>
    <submittedName>
        <fullName evidence="1">Uncharacterized protein</fullName>
    </submittedName>
</protein>
<accession>W7XBJ8</accession>
<reference evidence="2" key="1">
    <citation type="journal article" date="2006" name="PLoS Biol.">
        <title>Macronuclear genome sequence of the ciliate Tetrahymena thermophila, a model eukaryote.</title>
        <authorList>
            <person name="Eisen J.A."/>
            <person name="Coyne R.S."/>
            <person name="Wu M."/>
            <person name="Wu D."/>
            <person name="Thiagarajan M."/>
            <person name="Wortman J.R."/>
            <person name="Badger J.H."/>
            <person name="Ren Q."/>
            <person name="Amedeo P."/>
            <person name="Jones K.M."/>
            <person name="Tallon L.J."/>
            <person name="Delcher A.L."/>
            <person name="Salzberg S.L."/>
            <person name="Silva J.C."/>
            <person name="Haas B.J."/>
            <person name="Majoros W.H."/>
            <person name="Farzad M."/>
            <person name="Carlton J.M."/>
            <person name="Smith R.K. Jr."/>
            <person name="Garg J."/>
            <person name="Pearlman R.E."/>
            <person name="Karrer K.M."/>
            <person name="Sun L."/>
            <person name="Manning G."/>
            <person name="Elde N.C."/>
            <person name="Turkewitz A.P."/>
            <person name="Asai D.J."/>
            <person name="Wilkes D.E."/>
            <person name="Wang Y."/>
            <person name="Cai H."/>
            <person name="Collins K."/>
            <person name="Stewart B.A."/>
            <person name="Lee S.R."/>
            <person name="Wilamowska K."/>
            <person name="Weinberg Z."/>
            <person name="Ruzzo W.L."/>
            <person name="Wloga D."/>
            <person name="Gaertig J."/>
            <person name="Frankel J."/>
            <person name="Tsao C.-C."/>
            <person name="Gorovsky M.A."/>
            <person name="Keeling P.J."/>
            <person name="Waller R.F."/>
            <person name="Patron N.J."/>
            <person name="Cherry J.M."/>
            <person name="Stover N.A."/>
            <person name="Krieger C.J."/>
            <person name="del Toro C."/>
            <person name="Ryder H.F."/>
            <person name="Williamson S.C."/>
            <person name="Barbeau R.A."/>
            <person name="Hamilton E.P."/>
            <person name="Orias E."/>
        </authorList>
    </citation>
    <scope>NUCLEOTIDE SEQUENCE [LARGE SCALE GENOMIC DNA]</scope>
    <source>
        <strain evidence="2">SB210</strain>
    </source>
</reference>
<keyword evidence="2" id="KW-1185">Reference proteome</keyword>
<evidence type="ECO:0000313" key="1">
    <source>
        <dbReference type="EMBL" id="EWS74712.1"/>
    </source>
</evidence>
<sequence length="86" mass="10597">MNEITIYLKYQYVQQNKAEIHQIFYYKKSIFVKDSPFKHQTYKRQSRLEIQENDSRFQFDLLNQMKEKNIQILCKVQSEIISLIFI</sequence>
<evidence type="ECO:0000313" key="2">
    <source>
        <dbReference type="Proteomes" id="UP000009168"/>
    </source>
</evidence>
<name>W7XBJ8_TETTS</name>
<dbReference type="KEGG" id="tet:TTHERM_000224509"/>
<dbReference type="InParanoid" id="W7XBJ8"/>
<dbReference type="RefSeq" id="XP_012652713.1">
    <property type="nucleotide sequence ID" value="XM_012797259.1"/>
</dbReference>
<organism evidence="1 2">
    <name type="scientific">Tetrahymena thermophila (strain SB210)</name>
    <dbReference type="NCBI Taxonomy" id="312017"/>
    <lineage>
        <taxon>Eukaryota</taxon>
        <taxon>Sar</taxon>
        <taxon>Alveolata</taxon>
        <taxon>Ciliophora</taxon>
        <taxon>Intramacronucleata</taxon>
        <taxon>Oligohymenophorea</taxon>
        <taxon>Hymenostomatida</taxon>
        <taxon>Tetrahymenina</taxon>
        <taxon>Tetrahymenidae</taxon>
        <taxon>Tetrahymena</taxon>
    </lineage>
</organism>
<dbReference type="AlphaFoldDB" id="W7XBJ8"/>
<proteinExistence type="predicted"/>